<keyword evidence="5" id="KW-0560">Oxidoreductase</keyword>
<dbReference type="GO" id="GO:0003939">
    <property type="term" value="F:L-iditol 2-dehydrogenase (NAD+) activity"/>
    <property type="evidence" value="ECO:0007669"/>
    <property type="project" value="TreeGrafter"/>
</dbReference>
<dbReference type="InterPro" id="IPR011032">
    <property type="entry name" value="GroES-like_sf"/>
</dbReference>
<dbReference type="PANTHER" id="PTHR43161">
    <property type="entry name" value="SORBITOL DEHYDROGENASE"/>
    <property type="match status" value="1"/>
</dbReference>
<dbReference type="Proteomes" id="UP001209540">
    <property type="component" value="Unassembled WGS sequence"/>
</dbReference>
<dbReference type="SUPFAM" id="SSF50129">
    <property type="entry name" value="GroES-like"/>
    <property type="match status" value="1"/>
</dbReference>
<dbReference type="EMBL" id="JAIXMP010000007">
    <property type="protein sequence ID" value="KAI9270563.1"/>
    <property type="molecule type" value="Genomic_DNA"/>
</dbReference>
<keyword evidence="3 7" id="KW-0479">Metal-binding</keyword>
<organism evidence="9 10">
    <name type="scientific">Phascolomyces articulosus</name>
    <dbReference type="NCBI Taxonomy" id="60185"/>
    <lineage>
        <taxon>Eukaryota</taxon>
        <taxon>Fungi</taxon>
        <taxon>Fungi incertae sedis</taxon>
        <taxon>Mucoromycota</taxon>
        <taxon>Mucoromycotina</taxon>
        <taxon>Mucoromycetes</taxon>
        <taxon>Mucorales</taxon>
        <taxon>Lichtheimiaceae</taxon>
        <taxon>Phascolomyces</taxon>
    </lineage>
</organism>
<evidence type="ECO:0000256" key="4">
    <source>
        <dbReference type="ARBA" id="ARBA00022833"/>
    </source>
</evidence>
<dbReference type="PANTHER" id="PTHR43161:SF9">
    <property type="entry name" value="SORBITOL DEHYDROGENASE"/>
    <property type="match status" value="1"/>
</dbReference>
<dbReference type="Pfam" id="PF00107">
    <property type="entry name" value="ADH_zinc_N"/>
    <property type="match status" value="1"/>
</dbReference>
<proteinExistence type="inferred from homology"/>
<gene>
    <name evidence="9" type="ORF">BDA99DRAFT_502130</name>
</gene>
<dbReference type="InterPro" id="IPR045306">
    <property type="entry name" value="SDH-like"/>
</dbReference>
<dbReference type="AlphaFoldDB" id="A0AAD5K602"/>
<dbReference type="InterPro" id="IPR013149">
    <property type="entry name" value="ADH-like_C"/>
</dbReference>
<dbReference type="Gene3D" id="3.90.180.10">
    <property type="entry name" value="Medium-chain alcohol dehydrogenases, catalytic domain"/>
    <property type="match status" value="1"/>
</dbReference>
<dbReference type="CDD" id="cd05285">
    <property type="entry name" value="sorbitol_DH"/>
    <property type="match status" value="1"/>
</dbReference>
<evidence type="ECO:0000256" key="6">
    <source>
        <dbReference type="ARBA" id="ARBA00023027"/>
    </source>
</evidence>
<dbReference type="InterPro" id="IPR036291">
    <property type="entry name" value="NAD(P)-bd_dom_sf"/>
</dbReference>
<protein>
    <submittedName>
        <fullName evidence="9">Chaperonin 10-like protein</fullName>
    </submittedName>
</protein>
<sequence>MTIDNKNLSTVLVGAEKIDMRDMPIPEVGPYDVLVNVKVTGICGSDVHFFKHGRMMDFEVTEPIVLGHESAGVVVATGSQVTRVKTGDRVAIEPGVTCRTCEMCKSGQYNLCPHCKFAATPPTHGTLSNYYSHPEDFCFKLPDNISLEEGALIEPLSVGMYAIERANVKPADVVLVLGAGPVGLLTCAAAKAAGAGQVIVADLIPSRLEFAKTYNSDTQLLLERPQQGEPNIEYARRISAQILKTLGRRADTVLDCTGAETCVQMTVLLTKNGGSAVLVGLGASTQTLPVAEITGRQVDVKGVFRYCNTYPRAISMLQKKHINVKPLITHTYPIESSQEAFLHATNGRDGAIKIQILNTQ</sequence>
<dbReference type="PROSITE" id="PS00059">
    <property type="entry name" value="ADH_ZINC"/>
    <property type="match status" value="1"/>
</dbReference>
<dbReference type="InterPro" id="IPR002328">
    <property type="entry name" value="ADH_Zn_CS"/>
</dbReference>
<reference evidence="9" key="2">
    <citation type="submission" date="2023-02" db="EMBL/GenBank/DDBJ databases">
        <authorList>
            <consortium name="DOE Joint Genome Institute"/>
            <person name="Mondo S.J."/>
            <person name="Chang Y."/>
            <person name="Wang Y."/>
            <person name="Ahrendt S."/>
            <person name="Andreopoulos W."/>
            <person name="Barry K."/>
            <person name="Beard J."/>
            <person name="Benny G.L."/>
            <person name="Blankenship S."/>
            <person name="Bonito G."/>
            <person name="Cuomo C."/>
            <person name="Desiro A."/>
            <person name="Gervers K.A."/>
            <person name="Hundley H."/>
            <person name="Kuo A."/>
            <person name="LaButti K."/>
            <person name="Lang B.F."/>
            <person name="Lipzen A."/>
            <person name="O'Donnell K."/>
            <person name="Pangilinan J."/>
            <person name="Reynolds N."/>
            <person name="Sandor L."/>
            <person name="Smith M.W."/>
            <person name="Tsang A."/>
            <person name="Grigoriev I.V."/>
            <person name="Stajich J.E."/>
            <person name="Spatafora J.W."/>
        </authorList>
    </citation>
    <scope>NUCLEOTIDE SEQUENCE</scope>
    <source>
        <strain evidence="9">RSA 2281</strain>
    </source>
</reference>
<dbReference type="Pfam" id="PF08240">
    <property type="entry name" value="ADH_N"/>
    <property type="match status" value="1"/>
</dbReference>
<evidence type="ECO:0000256" key="2">
    <source>
        <dbReference type="ARBA" id="ARBA00008072"/>
    </source>
</evidence>
<evidence type="ECO:0000259" key="8">
    <source>
        <dbReference type="SMART" id="SM00829"/>
    </source>
</evidence>
<comment type="similarity">
    <text evidence="2 7">Belongs to the zinc-containing alcohol dehydrogenase family.</text>
</comment>
<reference evidence="9" key="1">
    <citation type="journal article" date="2022" name="IScience">
        <title>Evolution of zygomycete secretomes and the origins of terrestrial fungal ecologies.</title>
        <authorList>
            <person name="Chang Y."/>
            <person name="Wang Y."/>
            <person name="Mondo S."/>
            <person name="Ahrendt S."/>
            <person name="Andreopoulos W."/>
            <person name="Barry K."/>
            <person name="Beard J."/>
            <person name="Benny G.L."/>
            <person name="Blankenship S."/>
            <person name="Bonito G."/>
            <person name="Cuomo C."/>
            <person name="Desiro A."/>
            <person name="Gervers K.A."/>
            <person name="Hundley H."/>
            <person name="Kuo A."/>
            <person name="LaButti K."/>
            <person name="Lang B.F."/>
            <person name="Lipzen A."/>
            <person name="O'Donnell K."/>
            <person name="Pangilinan J."/>
            <person name="Reynolds N."/>
            <person name="Sandor L."/>
            <person name="Smith M.E."/>
            <person name="Tsang A."/>
            <person name="Grigoriev I.V."/>
            <person name="Stajich J.E."/>
            <person name="Spatafora J.W."/>
        </authorList>
    </citation>
    <scope>NUCLEOTIDE SEQUENCE</scope>
    <source>
        <strain evidence="9">RSA 2281</strain>
    </source>
</reference>
<evidence type="ECO:0000313" key="10">
    <source>
        <dbReference type="Proteomes" id="UP001209540"/>
    </source>
</evidence>
<evidence type="ECO:0000256" key="1">
    <source>
        <dbReference type="ARBA" id="ARBA00001947"/>
    </source>
</evidence>
<evidence type="ECO:0000256" key="5">
    <source>
        <dbReference type="ARBA" id="ARBA00023002"/>
    </source>
</evidence>
<accession>A0AAD5K602</accession>
<keyword evidence="10" id="KW-1185">Reference proteome</keyword>
<comment type="cofactor">
    <cofactor evidence="1 7">
        <name>Zn(2+)</name>
        <dbReference type="ChEBI" id="CHEBI:29105"/>
    </cofactor>
</comment>
<evidence type="ECO:0000313" key="9">
    <source>
        <dbReference type="EMBL" id="KAI9270563.1"/>
    </source>
</evidence>
<dbReference type="InterPro" id="IPR013154">
    <property type="entry name" value="ADH-like_N"/>
</dbReference>
<dbReference type="InterPro" id="IPR020843">
    <property type="entry name" value="ER"/>
</dbReference>
<comment type="caution">
    <text evidence="9">The sequence shown here is derived from an EMBL/GenBank/DDBJ whole genome shotgun (WGS) entry which is preliminary data.</text>
</comment>
<dbReference type="GO" id="GO:0008270">
    <property type="term" value="F:zinc ion binding"/>
    <property type="evidence" value="ECO:0007669"/>
    <property type="project" value="InterPro"/>
</dbReference>
<evidence type="ECO:0000256" key="7">
    <source>
        <dbReference type="RuleBase" id="RU361277"/>
    </source>
</evidence>
<keyword evidence="4 7" id="KW-0862">Zinc</keyword>
<dbReference type="GO" id="GO:0006062">
    <property type="term" value="P:sorbitol catabolic process"/>
    <property type="evidence" value="ECO:0007669"/>
    <property type="project" value="TreeGrafter"/>
</dbReference>
<dbReference type="Gene3D" id="3.40.50.720">
    <property type="entry name" value="NAD(P)-binding Rossmann-like Domain"/>
    <property type="match status" value="1"/>
</dbReference>
<evidence type="ECO:0000256" key="3">
    <source>
        <dbReference type="ARBA" id="ARBA00022723"/>
    </source>
</evidence>
<keyword evidence="6" id="KW-0520">NAD</keyword>
<dbReference type="SUPFAM" id="SSF51735">
    <property type="entry name" value="NAD(P)-binding Rossmann-fold domains"/>
    <property type="match status" value="1"/>
</dbReference>
<dbReference type="SMART" id="SM00829">
    <property type="entry name" value="PKS_ER"/>
    <property type="match status" value="1"/>
</dbReference>
<feature type="domain" description="Enoyl reductase (ER)" evidence="8">
    <location>
        <begin position="14"/>
        <end position="352"/>
    </location>
</feature>
<name>A0AAD5K602_9FUNG</name>
<dbReference type="FunFam" id="3.40.50.720:FF:000068">
    <property type="entry name" value="Sorbitol dehydrogenase"/>
    <property type="match status" value="1"/>
</dbReference>